<organism evidence="1 2">
    <name type="scientific">Hoeflea prorocentri</name>
    <dbReference type="NCBI Taxonomy" id="1922333"/>
    <lineage>
        <taxon>Bacteria</taxon>
        <taxon>Pseudomonadati</taxon>
        <taxon>Pseudomonadota</taxon>
        <taxon>Alphaproteobacteria</taxon>
        <taxon>Hyphomicrobiales</taxon>
        <taxon>Rhizobiaceae</taxon>
        <taxon>Hoeflea</taxon>
    </lineage>
</organism>
<dbReference type="EMBL" id="JAPJZI010000002">
    <property type="protein sequence ID" value="MDA5401269.1"/>
    <property type="molecule type" value="Genomic_DNA"/>
</dbReference>
<protein>
    <submittedName>
        <fullName evidence="1">Uncharacterized protein</fullName>
    </submittedName>
</protein>
<dbReference type="RefSeq" id="WP_267993261.1">
    <property type="nucleotide sequence ID" value="NZ_JAPJZI010000002.1"/>
</dbReference>
<keyword evidence="2" id="KW-1185">Reference proteome</keyword>
<evidence type="ECO:0000313" key="1">
    <source>
        <dbReference type="EMBL" id="MDA5401269.1"/>
    </source>
</evidence>
<reference evidence="1" key="1">
    <citation type="submission" date="2022-11" db="EMBL/GenBank/DDBJ databases">
        <title>Draft genome sequence of Hoeflea poritis E7-10 and Hoeflea prorocentri PM5-8, separated from scleractinian coral Porites lutea and marine dinoflagellate.</title>
        <authorList>
            <person name="Zhang G."/>
            <person name="Wei Q."/>
            <person name="Cai L."/>
        </authorList>
    </citation>
    <scope>NUCLEOTIDE SEQUENCE</scope>
    <source>
        <strain evidence="1">PM5-8</strain>
    </source>
</reference>
<proteinExistence type="predicted"/>
<accession>A0A9X3UMR0</accession>
<name>A0A9X3UMR0_9HYPH</name>
<comment type="caution">
    <text evidence="1">The sequence shown here is derived from an EMBL/GenBank/DDBJ whole genome shotgun (WGS) entry which is preliminary data.</text>
</comment>
<dbReference type="Proteomes" id="UP001151234">
    <property type="component" value="Unassembled WGS sequence"/>
</dbReference>
<gene>
    <name evidence="1" type="ORF">OQ273_22040</name>
</gene>
<sequence length="390" mass="43084">MKPGCLSVSFAPSMPVQDSDRTPLTVRFSSGHYERLVHFKSAGAPLTASGDALLCLGLLPALELGVDLRIDCEVDEDLMEQSGDIQELLCAWYPGYQPVSILAKTTRRQYPANRKTGLFFSGGVDSCFSLVESGEKLGGLVTVIGADVNPNDKENAERLEAITRDIAGHYELNAIFVSTDIRRTSDALIGWVEYHGAVLAAIRHMLADEFDNQLIASSADESSWNRRWGSHPALDGLWSTPGAGIEHHGMVDRLAKIDRLGREPELMRRLRVCNLQFENCGACDKCLFMQASFDLLDIRNSATTFDAAAPATPDLRVTGEGSLSDLKQMRKFALAKGGHGDIVASIDKGLRRYERTKGLQRLVPVSEIKRRFKRLKRKMRFRRARTGTSG</sequence>
<evidence type="ECO:0000313" key="2">
    <source>
        <dbReference type="Proteomes" id="UP001151234"/>
    </source>
</evidence>
<dbReference type="AlphaFoldDB" id="A0A9X3UMR0"/>